<dbReference type="InterPro" id="IPR025398">
    <property type="entry name" value="DUF4371"/>
</dbReference>
<proteinExistence type="predicted"/>
<feature type="domain" description="DUF4371" evidence="1">
    <location>
        <begin position="161"/>
        <end position="264"/>
    </location>
</feature>
<dbReference type="AlphaFoldDB" id="A0A8B8GK10"/>
<sequence>MSENDDIVDSNSEVLCSTSESPPVVFNKFIKPSSTVLSHFFKYHPCQPKDPSLPFNSNKIFLRENGTNSGVSDWKHVHQRIKEHESSIVHSLSSESYFLKTQNKDIDSLGLSYRGKRNKYDPIICEHFNTIINKSEKKQKQNTRGRGSFLTYLSKNTVQVVINEIASNIKRTIATEVQNASFFSVLIDTTQDVSVIDQCSIVIRYVFHGTINEKLIAVKCVHNSSGKSMAELLKEELISVGLDLTKCIRNSTDGASNMRGVYNGFTSHLSKLSPEQVHVWCHSHVLNLVICDTTRNPVQVTSFFTLLNSCAVFFKESYLRMDIWNEVSKTNSDNSRNKRLQTIGETRWSSKQTAVERIFGTFGDPKSSIYVDLIIAFTKVVQGEKFKPDIRAKANNYLDLLLKYETILTAHIFMNVFSITGPLSRYLQTSGLDLLKCQLMVKSALSQIVKYQRDMENIIAKSDTFVEWVNNQLELQDLDNAIYLQEQFEIKRLKKRKRMTDELLNDDPINDAKQKYTVEVHNQVMDRIVESMNSRFVNNSPLYMDLSLLSPVNFNSFKHVSDNLEEFYQKLREELVSFGNNWDNLKKSVEDEYDFENFDSEDEYQEAEETAGLNMTCKTCKNCACCCLKLLVTQVACERSFSTLKFIKNRLRNTLTNEHLEAFMLMSVEKRTLVSLDDDIIIDRIGETSEVIKKDLIM</sequence>
<dbReference type="Pfam" id="PF14291">
    <property type="entry name" value="DUF4371"/>
    <property type="match status" value="1"/>
</dbReference>
<evidence type="ECO:0000313" key="2">
    <source>
        <dbReference type="Proteomes" id="UP000694846"/>
    </source>
</evidence>
<gene>
    <name evidence="3" type="primary">LOC112692471</name>
</gene>
<keyword evidence="2" id="KW-1185">Reference proteome</keyword>
<dbReference type="PANTHER" id="PTHR45749">
    <property type="match status" value="1"/>
</dbReference>
<dbReference type="Proteomes" id="UP000694846">
    <property type="component" value="Unplaced"/>
</dbReference>
<reference evidence="3" key="1">
    <citation type="submission" date="2025-08" db="UniProtKB">
        <authorList>
            <consortium name="RefSeq"/>
        </authorList>
    </citation>
    <scope>IDENTIFICATION</scope>
    <source>
        <tissue evidence="3">Whole body</tissue>
    </source>
</reference>
<dbReference type="PANTHER" id="PTHR45749:SF21">
    <property type="entry name" value="DUF4371 DOMAIN-CONTAINING PROTEIN"/>
    <property type="match status" value="1"/>
</dbReference>
<dbReference type="RefSeq" id="XP_025422931.1">
    <property type="nucleotide sequence ID" value="XM_025567146.1"/>
</dbReference>
<organism evidence="2 3">
    <name type="scientific">Sipha flava</name>
    <name type="common">yellow sugarcane aphid</name>
    <dbReference type="NCBI Taxonomy" id="143950"/>
    <lineage>
        <taxon>Eukaryota</taxon>
        <taxon>Metazoa</taxon>
        <taxon>Ecdysozoa</taxon>
        <taxon>Arthropoda</taxon>
        <taxon>Hexapoda</taxon>
        <taxon>Insecta</taxon>
        <taxon>Pterygota</taxon>
        <taxon>Neoptera</taxon>
        <taxon>Paraneoptera</taxon>
        <taxon>Hemiptera</taxon>
        <taxon>Sternorrhyncha</taxon>
        <taxon>Aphidomorpha</taxon>
        <taxon>Aphidoidea</taxon>
        <taxon>Aphididae</taxon>
        <taxon>Sipha</taxon>
    </lineage>
</organism>
<dbReference type="GeneID" id="112692471"/>
<protein>
    <submittedName>
        <fullName evidence="3">Uncharacterized protein LOC112692471</fullName>
    </submittedName>
</protein>
<dbReference type="OrthoDB" id="6611401at2759"/>
<name>A0A8B8GK10_9HEMI</name>
<accession>A0A8B8GK10</accession>
<evidence type="ECO:0000313" key="3">
    <source>
        <dbReference type="RefSeq" id="XP_025422931.1"/>
    </source>
</evidence>
<evidence type="ECO:0000259" key="1">
    <source>
        <dbReference type="Pfam" id="PF14291"/>
    </source>
</evidence>
<dbReference type="SUPFAM" id="SSF53098">
    <property type="entry name" value="Ribonuclease H-like"/>
    <property type="match status" value="1"/>
</dbReference>
<dbReference type="InterPro" id="IPR012337">
    <property type="entry name" value="RNaseH-like_sf"/>
</dbReference>